<sequence length="282" mass="31377">MRIELTDEQIAFYRENGFLVIENFLDADELQLWREVTEEAVAQRLEAAGRAGFSADRPETLVNQADPDAYYAQVFVQCVRLADTHEGMAKLMLDERLGKIAGTLAGVDGIRIWHDQALIKPPYGNPTAWHLDVPYWSFFSRDAISLWVALDDATLANGCLWYLPGTHKLATEKNVGIGHNMGDLFKIYPEWKQIEAVPAACPAGSAVFHNGLTAHAAGPNMTPRPRRAMTCAYMPDGCRFNGQRNVLPPDYFASLKVGDLLNNDRQNPLIWSAKRQTTAGVS</sequence>
<dbReference type="SUPFAM" id="SSF51197">
    <property type="entry name" value="Clavaminate synthase-like"/>
    <property type="match status" value="1"/>
</dbReference>
<reference evidence="2" key="1">
    <citation type="submission" date="2013-03" db="EMBL/GenBank/DDBJ databases">
        <title>Genome sequence of Chthonomonas calidirosea, the first sequenced genome from the Armatimonadetes phylum (formally candidate division OP10).</title>
        <authorList>
            <person name="Lee K.C.Y."/>
            <person name="Morgan X.C."/>
            <person name="Dunfield P.F."/>
            <person name="Tamas I."/>
            <person name="Houghton K.M."/>
            <person name="Vyssotski M."/>
            <person name="Ryan J.L.J."/>
            <person name="Lagutin K."/>
            <person name="McDonald I.R."/>
            <person name="Stott M.B."/>
        </authorList>
    </citation>
    <scope>NUCLEOTIDE SEQUENCE [LARGE SCALE GENOMIC DNA]</scope>
    <source>
        <strain evidence="2">DSM 23976 / ICMP 18418 / T49</strain>
    </source>
</reference>
<protein>
    <submittedName>
        <fullName evidence="1">Protein involved in biosynthesis of mitomycin antibiotics/polyketide fumonisin</fullName>
    </submittedName>
</protein>
<name>S0EZA6_CHTCT</name>
<dbReference type="InterPro" id="IPR008775">
    <property type="entry name" value="Phytyl_CoA_dOase-like"/>
</dbReference>
<evidence type="ECO:0000313" key="1">
    <source>
        <dbReference type="EMBL" id="CCW36109.1"/>
    </source>
</evidence>
<dbReference type="InParanoid" id="S0EZA6"/>
<keyword evidence="2" id="KW-1185">Reference proteome</keyword>
<dbReference type="GO" id="GO:0016706">
    <property type="term" value="F:2-oxoglutarate-dependent dioxygenase activity"/>
    <property type="evidence" value="ECO:0007669"/>
    <property type="project" value="UniProtKB-ARBA"/>
</dbReference>
<organism evidence="1 2">
    <name type="scientific">Chthonomonas calidirosea (strain DSM 23976 / ICMP 18418 / T49)</name>
    <dbReference type="NCBI Taxonomy" id="1303518"/>
    <lineage>
        <taxon>Bacteria</taxon>
        <taxon>Bacillati</taxon>
        <taxon>Armatimonadota</taxon>
        <taxon>Chthonomonadia</taxon>
        <taxon>Chthonomonadales</taxon>
        <taxon>Chthonomonadaceae</taxon>
        <taxon>Chthonomonas</taxon>
    </lineage>
</organism>
<dbReference type="STRING" id="454171.CP488_01792"/>
<dbReference type="AlphaFoldDB" id="S0EZA6"/>
<dbReference type="PANTHER" id="PTHR20883">
    <property type="entry name" value="PHYTANOYL-COA DIOXYGENASE DOMAIN CONTAINING 1"/>
    <property type="match status" value="1"/>
</dbReference>
<dbReference type="eggNOG" id="COG5285">
    <property type="taxonomic scope" value="Bacteria"/>
</dbReference>
<proteinExistence type="predicted"/>
<dbReference type="Pfam" id="PF05721">
    <property type="entry name" value="PhyH"/>
    <property type="match status" value="1"/>
</dbReference>
<dbReference type="KEGG" id="ccz:CCALI_02303"/>
<dbReference type="PANTHER" id="PTHR20883:SF48">
    <property type="entry name" value="ECTOINE DIOXYGENASE"/>
    <property type="match status" value="1"/>
</dbReference>
<gene>
    <name evidence="1" type="ORF">CCALI_02303</name>
</gene>
<dbReference type="GO" id="GO:0005506">
    <property type="term" value="F:iron ion binding"/>
    <property type="evidence" value="ECO:0007669"/>
    <property type="project" value="UniProtKB-ARBA"/>
</dbReference>
<accession>S0EZA6</accession>
<dbReference type="OrthoDB" id="9814777at2"/>
<dbReference type="EMBL" id="HF951689">
    <property type="protein sequence ID" value="CCW36109.1"/>
    <property type="molecule type" value="Genomic_DNA"/>
</dbReference>
<dbReference type="RefSeq" id="WP_016483628.1">
    <property type="nucleotide sequence ID" value="NC_021487.1"/>
</dbReference>
<dbReference type="Proteomes" id="UP000014227">
    <property type="component" value="Chromosome I"/>
</dbReference>
<evidence type="ECO:0000313" key="2">
    <source>
        <dbReference type="Proteomes" id="UP000014227"/>
    </source>
</evidence>
<dbReference type="HOGENOM" id="CLU_048953_8_0_0"/>
<dbReference type="PATRIC" id="fig|1303518.3.peg.2393"/>
<dbReference type="Gene3D" id="2.60.120.620">
    <property type="entry name" value="q2cbj1_9rhob like domain"/>
    <property type="match status" value="1"/>
</dbReference>